<comment type="caution">
    <text evidence="4">The sequence shown here is derived from an EMBL/GenBank/DDBJ whole genome shotgun (WGS) entry which is preliminary data.</text>
</comment>
<dbReference type="GO" id="GO:0008289">
    <property type="term" value="F:lipid binding"/>
    <property type="evidence" value="ECO:0007669"/>
    <property type="project" value="UniProtKB-KW"/>
</dbReference>
<proteinExistence type="inferred from homology"/>
<dbReference type="Pfam" id="PF00061">
    <property type="entry name" value="Lipocalin"/>
    <property type="match status" value="1"/>
</dbReference>
<reference evidence="4" key="2">
    <citation type="submission" date="2020-11" db="EMBL/GenBank/DDBJ databases">
        <authorList>
            <person name="McCartney M.A."/>
            <person name="Auch B."/>
            <person name="Kono T."/>
            <person name="Mallez S."/>
            <person name="Becker A."/>
            <person name="Gohl D.M."/>
            <person name="Silverstein K.A.T."/>
            <person name="Koren S."/>
            <person name="Bechman K.B."/>
            <person name="Herman A."/>
            <person name="Abrahante J.E."/>
            <person name="Garbe J."/>
        </authorList>
    </citation>
    <scope>NUCLEOTIDE SEQUENCE</scope>
    <source>
        <strain evidence="4">Duluth1</strain>
        <tissue evidence="4">Whole animal</tissue>
    </source>
</reference>
<dbReference type="InterPro" id="IPR000463">
    <property type="entry name" value="Fatty_acid-bd"/>
</dbReference>
<evidence type="ECO:0000259" key="3">
    <source>
        <dbReference type="Pfam" id="PF00061"/>
    </source>
</evidence>
<gene>
    <name evidence="4" type="ORF">DPMN_011293</name>
</gene>
<evidence type="ECO:0000256" key="1">
    <source>
        <dbReference type="ARBA" id="ARBA00008390"/>
    </source>
</evidence>
<organism evidence="4 5">
    <name type="scientific">Dreissena polymorpha</name>
    <name type="common">Zebra mussel</name>
    <name type="synonym">Mytilus polymorpha</name>
    <dbReference type="NCBI Taxonomy" id="45954"/>
    <lineage>
        <taxon>Eukaryota</taxon>
        <taxon>Metazoa</taxon>
        <taxon>Spiralia</taxon>
        <taxon>Lophotrochozoa</taxon>
        <taxon>Mollusca</taxon>
        <taxon>Bivalvia</taxon>
        <taxon>Autobranchia</taxon>
        <taxon>Heteroconchia</taxon>
        <taxon>Euheterodonta</taxon>
        <taxon>Imparidentia</taxon>
        <taxon>Neoheterodontei</taxon>
        <taxon>Myida</taxon>
        <taxon>Dreissenoidea</taxon>
        <taxon>Dreissenidae</taxon>
        <taxon>Dreissena</taxon>
    </lineage>
</organism>
<evidence type="ECO:0000313" key="5">
    <source>
        <dbReference type="Proteomes" id="UP000828390"/>
    </source>
</evidence>
<sequence length="197" mass="22571">MKSDCSSYFPSIFQGFSKSIGTPRTIPPYRRSCGVTVWCSPLSDAFRLFLNMTSNQYEEIQKKFSGTWRVDRNELFEEFLAEVGVNYLIRKMASRSKPTSDITVDLQDETITITLNSTFMKKMSSFRLNEEYEEDFQGNKTKAIATFEDGKLTISNKPLSDTVKPTTAVREIIDTGDLLVTMQVGDVVCKRYWKRVT</sequence>
<dbReference type="Proteomes" id="UP000828390">
    <property type="component" value="Unassembled WGS sequence"/>
</dbReference>
<dbReference type="EMBL" id="JAIWYP010000001">
    <property type="protein sequence ID" value="KAH3887277.1"/>
    <property type="molecule type" value="Genomic_DNA"/>
</dbReference>
<dbReference type="SUPFAM" id="SSF50814">
    <property type="entry name" value="Lipocalins"/>
    <property type="match status" value="1"/>
</dbReference>
<name>A0A9D4N5U6_DREPO</name>
<dbReference type="PRINTS" id="PR00178">
    <property type="entry name" value="FATTYACIDBP"/>
</dbReference>
<keyword evidence="5" id="KW-1185">Reference proteome</keyword>
<keyword evidence="2" id="KW-0446">Lipid-binding</keyword>
<dbReference type="CDD" id="cd00742">
    <property type="entry name" value="FABP"/>
    <property type="match status" value="1"/>
</dbReference>
<dbReference type="InterPro" id="IPR031259">
    <property type="entry name" value="ILBP"/>
</dbReference>
<dbReference type="PANTHER" id="PTHR11955">
    <property type="entry name" value="FATTY ACID BINDING PROTEIN"/>
    <property type="match status" value="1"/>
</dbReference>
<dbReference type="AlphaFoldDB" id="A0A9D4N5U6"/>
<reference evidence="4" key="1">
    <citation type="journal article" date="2019" name="bioRxiv">
        <title>The Genome of the Zebra Mussel, Dreissena polymorpha: A Resource for Invasive Species Research.</title>
        <authorList>
            <person name="McCartney M.A."/>
            <person name="Auch B."/>
            <person name="Kono T."/>
            <person name="Mallez S."/>
            <person name="Zhang Y."/>
            <person name="Obille A."/>
            <person name="Becker A."/>
            <person name="Abrahante J.E."/>
            <person name="Garbe J."/>
            <person name="Badalamenti J.P."/>
            <person name="Herman A."/>
            <person name="Mangelson H."/>
            <person name="Liachko I."/>
            <person name="Sullivan S."/>
            <person name="Sone E.D."/>
            <person name="Koren S."/>
            <person name="Silverstein K.A.T."/>
            <person name="Beckman K.B."/>
            <person name="Gohl D.M."/>
        </authorList>
    </citation>
    <scope>NUCLEOTIDE SEQUENCE</scope>
    <source>
        <strain evidence="4">Duluth1</strain>
        <tissue evidence="4">Whole animal</tissue>
    </source>
</reference>
<feature type="domain" description="Lipocalin/cytosolic fatty-acid binding" evidence="3">
    <location>
        <begin position="65"/>
        <end position="194"/>
    </location>
</feature>
<evidence type="ECO:0000313" key="4">
    <source>
        <dbReference type="EMBL" id="KAH3887277.1"/>
    </source>
</evidence>
<evidence type="ECO:0000256" key="2">
    <source>
        <dbReference type="ARBA" id="ARBA00023121"/>
    </source>
</evidence>
<comment type="similarity">
    <text evidence="1">Belongs to the calycin superfamily. Fatty-acid binding protein (FABP) family.</text>
</comment>
<dbReference type="InterPro" id="IPR012674">
    <property type="entry name" value="Calycin"/>
</dbReference>
<dbReference type="Gene3D" id="2.40.128.20">
    <property type="match status" value="1"/>
</dbReference>
<accession>A0A9D4N5U6</accession>
<protein>
    <recommendedName>
        <fullName evidence="3">Lipocalin/cytosolic fatty-acid binding domain-containing protein</fullName>
    </recommendedName>
</protein>
<dbReference type="InterPro" id="IPR000566">
    <property type="entry name" value="Lipocln_cytosolic_FA-bd_dom"/>
</dbReference>